<dbReference type="InterPro" id="IPR030395">
    <property type="entry name" value="GP_PDE_dom"/>
</dbReference>
<evidence type="ECO:0000313" key="2">
    <source>
        <dbReference type="EMBL" id="KAF6215515.1"/>
    </source>
</evidence>
<dbReference type="Proteomes" id="UP000466442">
    <property type="component" value="Unassembled WGS sequence"/>
</dbReference>
<evidence type="ECO:0000256" key="1">
    <source>
        <dbReference type="ARBA" id="ARBA00022801"/>
    </source>
</evidence>
<evidence type="ECO:0000313" key="3">
    <source>
        <dbReference type="Proteomes" id="UP000466442"/>
    </source>
</evidence>
<comment type="caution">
    <text evidence="2">The sequence shown here is derived from an EMBL/GenBank/DDBJ whole genome shotgun (WGS) entry which is preliminary data.</text>
</comment>
<keyword evidence="3" id="KW-1185">Reference proteome</keyword>
<organism evidence="2 3">
    <name type="scientific">Apolygus lucorum</name>
    <name type="common">Small green plant bug</name>
    <name type="synonym">Lygocoris lucorum</name>
    <dbReference type="NCBI Taxonomy" id="248454"/>
    <lineage>
        <taxon>Eukaryota</taxon>
        <taxon>Metazoa</taxon>
        <taxon>Ecdysozoa</taxon>
        <taxon>Arthropoda</taxon>
        <taxon>Hexapoda</taxon>
        <taxon>Insecta</taxon>
        <taxon>Pterygota</taxon>
        <taxon>Neoptera</taxon>
        <taxon>Paraneoptera</taxon>
        <taxon>Hemiptera</taxon>
        <taxon>Heteroptera</taxon>
        <taxon>Panheteroptera</taxon>
        <taxon>Cimicomorpha</taxon>
        <taxon>Miridae</taxon>
        <taxon>Mirini</taxon>
        <taxon>Apolygus</taxon>
    </lineage>
</organism>
<keyword evidence="1" id="KW-0378">Hydrolase</keyword>
<dbReference type="Pfam" id="PF03009">
    <property type="entry name" value="GDPD"/>
    <property type="match status" value="1"/>
</dbReference>
<gene>
    <name evidence="2" type="ORF">GE061_010270</name>
</gene>
<dbReference type="InterPro" id="IPR017946">
    <property type="entry name" value="PLC-like_Pdiesterase_TIM-brl"/>
</dbReference>
<dbReference type="AlphaFoldDB" id="A0A6A4JRA1"/>
<dbReference type="PROSITE" id="PS51704">
    <property type="entry name" value="GP_PDE"/>
    <property type="match status" value="1"/>
</dbReference>
<sequence>MGKPFIPENTLQSYQHAYKLGAKWVDMDLSITSDGVVVIYHDFTVKNIPVWNMTFNQFKSKVKFPTVFEAVLNEADQHINFAVEIKYPSIDEIKSENLGSAPNLKDFVKKVIDIVKNKKGGNREVTFNSFEPDALVYIKKIAPHFNIFFDTEGLPNKFTDPRRNSLEEAIQFCLENDLQGIVTDTETITSNALQHTMTVHSQGLGLMLYFYRSFSKKTDYVEEITKFDCVGIDAIVVEDIPMALKILKNITSCTYNDNYTE</sequence>
<reference evidence="2" key="1">
    <citation type="journal article" date="2021" name="Mol. Ecol. Resour.">
        <title>Apolygus lucorum genome provides insights into omnivorousness and mesophyll feeding.</title>
        <authorList>
            <person name="Liu Y."/>
            <person name="Liu H."/>
            <person name="Wang H."/>
            <person name="Huang T."/>
            <person name="Liu B."/>
            <person name="Yang B."/>
            <person name="Yin L."/>
            <person name="Li B."/>
            <person name="Zhang Y."/>
            <person name="Zhang S."/>
            <person name="Jiang F."/>
            <person name="Zhang X."/>
            <person name="Ren Y."/>
            <person name="Wang B."/>
            <person name="Wang S."/>
            <person name="Lu Y."/>
            <person name="Wu K."/>
            <person name="Fan W."/>
            <person name="Wang G."/>
        </authorList>
    </citation>
    <scope>NUCLEOTIDE SEQUENCE</scope>
    <source>
        <strain evidence="2">12Hb</strain>
    </source>
</reference>
<dbReference type="InterPro" id="IPR051578">
    <property type="entry name" value="GDPD"/>
</dbReference>
<name>A0A6A4JRA1_APOLU</name>
<dbReference type="GO" id="GO:0008081">
    <property type="term" value="F:phosphoric diester hydrolase activity"/>
    <property type="evidence" value="ECO:0007669"/>
    <property type="project" value="InterPro"/>
</dbReference>
<dbReference type="OrthoDB" id="1058301at2759"/>
<dbReference type="EMBL" id="WIXP02000002">
    <property type="protein sequence ID" value="KAF6215515.1"/>
    <property type="molecule type" value="Genomic_DNA"/>
</dbReference>
<proteinExistence type="predicted"/>
<dbReference type="Gene3D" id="3.20.20.190">
    <property type="entry name" value="Phosphatidylinositol (PI) phosphodiesterase"/>
    <property type="match status" value="1"/>
</dbReference>
<protein>
    <submittedName>
        <fullName evidence="2">Uncharacterized protein</fullName>
    </submittedName>
</protein>
<dbReference type="GO" id="GO:0046475">
    <property type="term" value="P:glycerophospholipid catabolic process"/>
    <property type="evidence" value="ECO:0007669"/>
    <property type="project" value="TreeGrafter"/>
</dbReference>
<accession>A0A6A4JRA1</accession>
<dbReference type="PANTHER" id="PTHR22958:SF1">
    <property type="entry name" value="GLYCEROPHOSPHOCHOLINE PHOSPHODIESTERASE GPCPD1"/>
    <property type="match status" value="1"/>
</dbReference>
<dbReference type="PANTHER" id="PTHR22958">
    <property type="entry name" value="GLYCEROPHOSPHORYL DIESTER PHOSPHODIESTERASE"/>
    <property type="match status" value="1"/>
</dbReference>
<dbReference type="SUPFAM" id="SSF51695">
    <property type="entry name" value="PLC-like phosphodiesterases"/>
    <property type="match status" value="1"/>
</dbReference>